<accession>G5J4D0</accession>
<evidence type="ECO:0000313" key="1">
    <source>
        <dbReference type="EMBL" id="EHJ12942.1"/>
    </source>
</evidence>
<dbReference type="PATRIC" id="fig|423471.3.peg.2208"/>
<comment type="caution">
    <text evidence="1">The sequence shown here is derived from an EMBL/GenBank/DDBJ whole genome shotgun (WGS) entry which is preliminary data.</text>
</comment>
<sequence length="37" mass="4296">MLPFSLEEILDKNFLPNDQRTVLLENEVSNSETTKDD</sequence>
<dbReference type="Proteomes" id="UP000003477">
    <property type="component" value="Unassembled WGS sequence"/>
</dbReference>
<dbReference type="EMBL" id="AESD01000355">
    <property type="protein sequence ID" value="EHJ12942.1"/>
    <property type="molecule type" value="Genomic_DNA"/>
</dbReference>
<evidence type="ECO:0000313" key="2">
    <source>
        <dbReference type="Proteomes" id="UP000003477"/>
    </source>
</evidence>
<organism evidence="1 2">
    <name type="scientific">Crocosphaera watsonii WH 0003</name>
    <dbReference type="NCBI Taxonomy" id="423471"/>
    <lineage>
        <taxon>Bacteria</taxon>
        <taxon>Bacillati</taxon>
        <taxon>Cyanobacteriota</taxon>
        <taxon>Cyanophyceae</taxon>
        <taxon>Oscillatoriophycideae</taxon>
        <taxon>Chroococcales</taxon>
        <taxon>Aphanothecaceae</taxon>
        <taxon>Crocosphaera</taxon>
    </lineage>
</organism>
<dbReference type="AlphaFoldDB" id="G5J4D0"/>
<gene>
    <name evidence="1" type="ORF">CWATWH0003_2352</name>
</gene>
<proteinExistence type="predicted"/>
<reference evidence="1 2" key="1">
    <citation type="journal article" date="2011" name="Front. Microbiol.">
        <title>Two Strains of Crocosphaera watsonii with Highly Conserved Genomes are Distinguished by Strain-Specific Features.</title>
        <authorList>
            <person name="Bench S.R."/>
            <person name="Ilikchyan I.N."/>
            <person name="Tripp H.J."/>
            <person name="Zehr J.P."/>
        </authorList>
    </citation>
    <scope>NUCLEOTIDE SEQUENCE [LARGE SCALE GENOMIC DNA]</scope>
    <source>
        <strain evidence="1 2">WH 0003</strain>
    </source>
</reference>
<protein>
    <submittedName>
        <fullName evidence="1">Uncharacterized protein</fullName>
    </submittedName>
</protein>
<name>G5J4D0_CROWT</name>